<evidence type="ECO:0000313" key="2">
    <source>
        <dbReference type="Proteomes" id="UP000681720"/>
    </source>
</evidence>
<proteinExistence type="predicted"/>
<protein>
    <submittedName>
        <fullName evidence="1">Uncharacterized protein</fullName>
    </submittedName>
</protein>
<dbReference type="EMBL" id="CAJOBJ010362997">
    <property type="protein sequence ID" value="CAF5219310.1"/>
    <property type="molecule type" value="Genomic_DNA"/>
</dbReference>
<accession>A0A8S3JPF8</accession>
<dbReference type="AlphaFoldDB" id="A0A8S3JPF8"/>
<dbReference type="Proteomes" id="UP000681720">
    <property type="component" value="Unassembled WGS sequence"/>
</dbReference>
<gene>
    <name evidence="1" type="ORF">GIL414_LOCUS83417</name>
</gene>
<feature type="non-terminal residue" evidence="1">
    <location>
        <position position="48"/>
    </location>
</feature>
<feature type="non-terminal residue" evidence="1">
    <location>
        <position position="1"/>
    </location>
</feature>
<name>A0A8S3JPF8_9BILA</name>
<comment type="caution">
    <text evidence="1">The sequence shown here is derived from an EMBL/GenBank/DDBJ whole genome shotgun (WGS) entry which is preliminary data.</text>
</comment>
<reference evidence="1" key="1">
    <citation type="submission" date="2021-02" db="EMBL/GenBank/DDBJ databases">
        <authorList>
            <person name="Nowell W R."/>
        </authorList>
    </citation>
    <scope>NUCLEOTIDE SEQUENCE</scope>
</reference>
<evidence type="ECO:0000313" key="1">
    <source>
        <dbReference type="EMBL" id="CAF5219310.1"/>
    </source>
</evidence>
<organism evidence="1 2">
    <name type="scientific">Rotaria magnacalcarata</name>
    <dbReference type="NCBI Taxonomy" id="392030"/>
    <lineage>
        <taxon>Eukaryota</taxon>
        <taxon>Metazoa</taxon>
        <taxon>Spiralia</taxon>
        <taxon>Gnathifera</taxon>
        <taxon>Rotifera</taxon>
        <taxon>Eurotatoria</taxon>
        <taxon>Bdelloidea</taxon>
        <taxon>Philodinida</taxon>
        <taxon>Philodinidae</taxon>
        <taxon>Rotaria</taxon>
    </lineage>
</organism>
<sequence>TSNASYKDSDQSKTPAPSRVRKIATTVNVTTKKNISIVKEEDEDATQQ</sequence>